<proteinExistence type="predicted"/>
<dbReference type="EMBL" id="ML208596">
    <property type="protein sequence ID" value="TFK62227.1"/>
    <property type="molecule type" value="Genomic_DNA"/>
</dbReference>
<gene>
    <name evidence="1" type="ORF">BDN72DRAFT_903392</name>
</gene>
<organism evidence="1 2">
    <name type="scientific">Pluteus cervinus</name>
    <dbReference type="NCBI Taxonomy" id="181527"/>
    <lineage>
        <taxon>Eukaryota</taxon>
        <taxon>Fungi</taxon>
        <taxon>Dikarya</taxon>
        <taxon>Basidiomycota</taxon>
        <taxon>Agaricomycotina</taxon>
        <taxon>Agaricomycetes</taxon>
        <taxon>Agaricomycetidae</taxon>
        <taxon>Agaricales</taxon>
        <taxon>Pluteineae</taxon>
        <taxon>Pluteaceae</taxon>
        <taxon>Pluteus</taxon>
    </lineage>
</organism>
<name>A0ACD3ABL1_9AGAR</name>
<sequence>MPPSPTPTSASVPSALPTAIQAAPPTPPPQAEAPHPPPPPLLLRLSTVNAVELATTAQLNALLD</sequence>
<reference evidence="1 2" key="1">
    <citation type="journal article" date="2019" name="Nat. Ecol. Evol.">
        <title>Megaphylogeny resolves global patterns of mushroom evolution.</title>
        <authorList>
            <person name="Varga T."/>
            <person name="Krizsan K."/>
            <person name="Foldi C."/>
            <person name="Dima B."/>
            <person name="Sanchez-Garcia M."/>
            <person name="Sanchez-Ramirez S."/>
            <person name="Szollosi G.J."/>
            <person name="Szarkandi J.G."/>
            <person name="Papp V."/>
            <person name="Albert L."/>
            <person name="Andreopoulos W."/>
            <person name="Angelini C."/>
            <person name="Antonin V."/>
            <person name="Barry K.W."/>
            <person name="Bougher N.L."/>
            <person name="Buchanan P."/>
            <person name="Buyck B."/>
            <person name="Bense V."/>
            <person name="Catcheside P."/>
            <person name="Chovatia M."/>
            <person name="Cooper J."/>
            <person name="Damon W."/>
            <person name="Desjardin D."/>
            <person name="Finy P."/>
            <person name="Geml J."/>
            <person name="Haridas S."/>
            <person name="Hughes K."/>
            <person name="Justo A."/>
            <person name="Karasinski D."/>
            <person name="Kautmanova I."/>
            <person name="Kiss B."/>
            <person name="Kocsube S."/>
            <person name="Kotiranta H."/>
            <person name="LaButti K.M."/>
            <person name="Lechner B.E."/>
            <person name="Liimatainen K."/>
            <person name="Lipzen A."/>
            <person name="Lukacs Z."/>
            <person name="Mihaltcheva S."/>
            <person name="Morgado L.N."/>
            <person name="Niskanen T."/>
            <person name="Noordeloos M.E."/>
            <person name="Ohm R.A."/>
            <person name="Ortiz-Santana B."/>
            <person name="Ovrebo C."/>
            <person name="Racz N."/>
            <person name="Riley R."/>
            <person name="Savchenko A."/>
            <person name="Shiryaev A."/>
            <person name="Soop K."/>
            <person name="Spirin V."/>
            <person name="Szebenyi C."/>
            <person name="Tomsovsky M."/>
            <person name="Tulloss R.E."/>
            <person name="Uehling J."/>
            <person name="Grigoriev I.V."/>
            <person name="Vagvolgyi C."/>
            <person name="Papp T."/>
            <person name="Martin F.M."/>
            <person name="Miettinen O."/>
            <person name="Hibbett D.S."/>
            <person name="Nagy L.G."/>
        </authorList>
    </citation>
    <scope>NUCLEOTIDE SEQUENCE [LARGE SCALE GENOMIC DNA]</scope>
    <source>
        <strain evidence="1 2">NL-1719</strain>
    </source>
</reference>
<evidence type="ECO:0000313" key="1">
    <source>
        <dbReference type="EMBL" id="TFK62227.1"/>
    </source>
</evidence>
<protein>
    <submittedName>
        <fullName evidence="1">Uncharacterized protein</fullName>
    </submittedName>
</protein>
<keyword evidence="2" id="KW-1185">Reference proteome</keyword>
<accession>A0ACD3ABL1</accession>
<dbReference type="Proteomes" id="UP000308600">
    <property type="component" value="Unassembled WGS sequence"/>
</dbReference>
<evidence type="ECO:0000313" key="2">
    <source>
        <dbReference type="Proteomes" id="UP000308600"/>
    </source>
</evidence>